<protein>
    <recommendedName>
        <fullName evidence="2">Dienelactone hydrolase domain-containing protein</fullName>
    </recommendedName>
</protein>
<feature type="region of interest" description="Disordered" evidence="1">
    <location>
        <begin position="24"/>
        <end position="51"/>
    </location>
</feature>
<dbReference type="InterPro" id="IPR002925">
    <property type="entry name" value="Dienelactn_hydro"/>
</dbReference>
<dbReference type="GO" id="GO:0016787">
    <property type="term" value="F:hydrolase activity"/>
    <property type="evidence" value="ECO:0007669"/>
    <property type="project" value="InterPro"/>
</dbReference>
<dbReference type="AlphaFoldDB" id="A0A8J3Y0M0"/>
<dbReference type="EMBL" id="BOOR01000067">
    <property type="protein sequence ID" value="GII58586.1"/>
    <property type="molecule type" value="Genomic_DNA"/>
</dbReference>
<dbReference type="Pfam" id="PF01738">
    <property type="entry name" value="DLH"/>
    <property type="match status" value="1"/>
</dbReference>
<dbReference type="PROSITE" id="PS51257">
    <property type="entry name" value="PROKAR_LIPOPROTEIN"/>
    <property type="match status" value="1"/>
</dbReference>
<keyword evidence="4" id="KW-1185">Reference proteome</keyword>
<comment type="caution">
    <text evidence="3">The sequence shown here is derived from an EMBL/GenBank/DDBJ whole genome shotgun (WGS) entry which is preliminary data.</text>
</comment>
<organism evidence="3 4">
    <name type="scientific">Planotetraspora thailandica</name>
    <dbReference type="NCBI Taxonomy" id="487172"/>
    <lineage>
        <taxon>Bacteria</taxon>
        <taxon>Bacillati</taxon>
        <taxon>Actinomycetota</taxon>
        <taxon>Actinomycetes</taxon>
        <taxon>Streptosporangiales</taxon>
        <taxon>Streptosporangiaceae</taxon>
        <taxon>Planotetraspora</taxon>
    </lineage>
</organism>
<feature type="domain" description="Dienelactone hydrolase" evidence="2">
    <location>
        <begin position="149"/>
        <end position="238"/>
    </location>
</feature>
<dbReference type="RefSeq" id="WP_203948680.1">
    <property type="nucleotide sequence ID" value="NZ_BOOR01000067.1"/>
</dbReference>
<gene>
    <name evidence="3" type="ORF">Pth03_69750</name>
</gene>
<proteinExistence type="predicted"/>
<sequence length="262" mass="26535">MRAWSLVLGVIILLGVSGCGGGSAEEAKPAPATPAAAPPSSGPSSGPSPDLVRCNQGPTVPFTTTTVKSPGTSADLAVGVAGDGPVGVVIANTLVGYHCDWLIWADHLVKKGFRVAVFEYGFVPQTVGVPAMLERGSGEMAAVGARLRELGAQKIVYAGGSLGGSVALATAADPTTGAAGVICLSGGLEGQEETVKRLTVPALYAAAEDDGLAPTLAKALHKATADGTLAVYPGAQHAGEMFVDERYADRLQQKIETFLRAL</sequence>
<evidence type="ECO:0000313" key="3">
    <source>
        <dbReference type="EMBL" id="GII58586.1"/>
    </source>
</evidence>
<accession>A0A8J3Y0M0</accession>
<dbReference type="Proteomes" id="UP000605992">
    <property type="component" value="Unassembled WGS sequence"/>
</dbReference>
<name>A0A8J3Y0M0_9ACTN</name>
<dbReference type="SUPFAM" id="SSF53474">
    <property type="entry name" value="alpha/beta-Hydrolases"/>
    <property type="match status" value="1"/>
</dbReference>
<dbReference type="InterPro" id="IPR029058">
    <property type="entry name" value="AB_hydrolase_fold"/>
</dbReference>
<evidence type="ECO:0000256" key="1">
    <source>
        <dbReference type="SAM" id="MobiDB-lite"/>
    </source>
</evidence>
<evidence type="ECO:0000259" key="2">
    <source>
        <dbReference type="Pfam" id="PF01738"/>
    </source>
</evidence>
<evidence type="ECO:0000313" key="4">
    <source>
        <dbReference type="Proteomes" id="UP000605992"/>
    </source>
</evidence>
<reference evidence="3" key="1">
    <citation type="submission" date="2021-01" db="EMBL/GenBank/DDBJ databases">
        <title>Whole genome shotgun sequence of Planotetraspora thailandica NBRC 104271.</title>
        <authorList>
            <person name="Komaki H."/>
            <person name="Tamura T."/>
        </authorList>
    </citation>
    <scope>NUCLEOTIDE SEQUENCE</scope>
    <source>
        <strain evidence="3">NBRC 104271</strain>
    </source>
</reference>
<dbReference type="Gene3D" id="3.40.50.1820">
    <property type="entry name" value="alpha/beta hydrolase"/>
    <property type="match status" value="1"/>
</dbReference>